<organism evidence="2 3">
    <name type="scientific">Marinobacter zhanjiangensis</name>
    <dbReference type="NCBI Taxonomy" id="578215"/>
    <lineage>
        <taxon>Bacteria</taxon>
        <taxon>Pseudomonadati</taxon>
        <taxon>Pseudomonadota</taxon>
        <taxon>Gammaproteobacteria</taxon>
        <taxon>Pseudomonadales</taxon>
        <taxon>Marinobacteraceae</taxon>
        <taxon>Marinobacter</taxon>
    </lineage>
</organism>
<dbReference type="Proteomes" id="UP000601597">
    <property type="component" value="Unassembled WGS sequence"/>
</dbReference>
<protein>
    <submittedName>
        <fullName evidence="2">Uncharacterized protein</fullName>
    </submittedName>
</protein>
<evidence type="ECO:0000256" key="1">
    <source>
        <dbReference type="SAM" id="MobiDB-lite"/>
    </source>
</evidence>
<comment type="caution">
    <text evidence="2">The sequence shown here is derived from an EMBL/GenBank/DDBJ whole genome shotgun (WGS) entry which is preliminary data.</text>
</comment>
<gene>
    <name evidence="2" type="ORF">GCM10007071_33060</name>
</gene>
<evidence type="ECO:0000313" key="2">
    <source>
        <dbReference type="EMBL" id="GGY82960.1"/>
    </source>
</evidence>
<accession>A0ABQ3B893</accession>
<proteinExistence type="predicted"/>
<sequence length="88" mass="9157">MSADKWASVLSPEAIAGAADKLINPARARLASRSVAAVVGVWLRYRRRFNISTIGCFDTPGEDSPGGEWKSGKGLAPGPGSTVDGART</sequence>
<dbReference type="EMBL" id="BMXV01000008">
    <property type="protein sequence ID" value="GGY82960.1"/>
    <property type="molecule type" value="Genomic_DNA"/>
</dbReference>
<name>A0ABQ3B893_9GAMM</name>
<keyword evidence="3" id="KW-1185">Reference proteome</keyword>
<reference evidence="3" key="1">
    <citation type="journal article" date="2019" name="Int. J. Syst. Evol. Microbiol.">
        <title>The Global Catalogue of Microorganisms (GCM) 10K type strain sequencing project: providing services to taxonomists for standard genome sequencing and annotation.</title>
        <authorList>
            <consortium name="The Broad Institute Genomics Platform"/>
            <consortium name="The Broad Institute Genome Sequencing Center for Infectious Disease"/>
            <person name="Wu L."/>
            <person name="Ma J."/>
        </authorList>
    </citation>
    <scope>NUCLEOTIDE SEQUENCE [LARGE SCALE GENOMIC DNA]</scope>
    <source>
        <strain evidence="3">KCTC 22280</strain>
    </source>
</reference>
<feature type="region of interest" description="Disordered" evidence="1">
    <location>
        <begin position="59"/>
        <end position="88"/>
    </location>
</feature>
<evidence type="ECO:0000313" key="3">
    <source>
        <dbReference type="Proteomes" id="UP000601597"/>
    </source>
</evidence>